<dbReference type="EMBL" id="JAANER010000002">
    <property type="protein sequence ID" value="KAG9194272.1"/>
    <property type="molecule type" value="Genomic_DNA"/>
</dbReference>
<keyword evidence="6" id="KW-0732">Signal</keyword>
<dbReference type="Gene3D" id="1.10.630.10">
    <property type="entry name" value="Cytochrome P450"/>
    <property type="match status" value="1"/>
</dbReference>
<evidence type="ECO:0000256" key="3">
    <source>
        <dbReference type="ARBA" id="ARBA00023002"/>
    </source>
</evidence>
<dbReference type="GO" id="GO:0020037">
    <property type="term" value="F:heme binding"/>
    <property type="evidence" value="ECO:0007669"/>
    <property type="project" value="InterPro"/>
</dbReference>
<comment type="similarity">
    <text evidence="1">Belongs to the cytochrome P450 family.</text>
</comment>
<keyword evidence="3" id="KW-0560">Oxidoreductase</keyword>
<evidence type="ECO:0008006" key="9">
    <source>
        <dbReference type="Google" id="ProtNLM"/>
    </source>
</evidence>
<dbReference type="Proteomes" id="UP001199106">
    <property type="component" value="Unassembled WGS sequence"/>
</dbReference>
<dbReference type="AlphaFoldDB" id="A0AAD4NTS6"/>
<gene>
    <name evidence="7" type="ORF">G6011_04307</name>
</gene>
<reference evidence="7" key="1">
    <citation type="submission" date="2021-07" db="EMBL/GenBank/DDBJ databases">
        <title>Genome Resource of American Ginseng Black Spot Pathogen Alternaria panax.</title>
        <authorList>
            <person name="Qiu C."/>
            <person name="Wang W."/>
            <person name="Liu Z."/>
        </authorList>
    </citation>
    <scope>NUCLEOTIDE SEQUENCE</scope>
    <source>
        <strain evidence="7">BNCC115425</strain>
    </source>
</reference>
<dbReference type="InterPro" id="IPR001128">
    <property type="entry name" value="Cyt_P450"/>
</dbReference>
<protein>
    <recommendedName>
        <fullName evidence="9">Cytochrome P450</fullName>
    </recommendedName>
</protein>
<keyword evidence="8" id="KW-1185">Reference proteome</keyword>
<evidence type="ECO:0000256" key="5">
    <source>
        <dbReference type="ARBA" id="ARBA00023033"/>
    </source>
</evidence>
<evidence type="ECO:0000256" key="1">
    <source>
        <dbReference type="ARBA" id="ARBA00010617"/>
    </source>
</evidence>
<dbReference type="SUPFAM" id="SSF48264">
    <property type="entry name" value="Cytochrome P450"/>
    <property type="match status" value="1"/>
</dbReference>
<dbReference type="Pfam" id="PF00067">
    <property type="entry name" value="p450"/>
    <property type="match status" value="1"/>
</dbReference>
<evidence type="ECO:0000256" key="2">
    <source>
        <dbReference type="ARBA" id="ARBA00022723"/>
    </source>
</evidence>
<organism evidence="7 8">
    <name type="scientific">Alternaria panax</name>
    <dbReference type="NCBI Taxonomy" id="48097"/>
    <lineage>
        <taxon>Eukaryota</taxon>
        <taxon>Fungi</taxon>
        <taxon>Dikarya</taxon>
        <taxon>Ascomycota</taxon>
        <taxon>Pezizomycotina</taxon>
        <taxon>Dothideomycetes</taxon>
        <taxon>Pleosporomycetidae</taxon>
        <taxon>Pleosporales</taxon>
        <taxon>Pleosporineae</taxon>
        <taxon>Pleosporaceae</taxon>
        <taxon>Alternaria</taxon>
        <taxon>Alternaria sect. Panax</taxon>
    </lineage>
</organism>
<name>A0AAD4NTS6_9PLEO</name>
<evidence type="ECO:0000313" key="7">
    <source>
        <dbReference type="EMBL" id="KAG9194272.1"/>
    </source>
</evidence>
<evidence type="ECO:0000313" key="8">
    <source>
        <dbReference type="Proteomes" id="UP001199106"/>
    </source>
</evidence>
<dbReference type="PANTHER" id="PTHR46300:SF2">
    <property type="entry name" value="CYTOCHROME P450 MONOOXYGENASE ALNH-RELATED"/>
    <property type="match status" value="1"/>
</dbReference>
<keyword evidence="2" id="KW-0479">Metal-binding</keyword>
<dbReference type="PANTHER" id="PTHR46300">
    <property type="entry name" value="P450, PUTATIVE (EUROFUNG)-RELATED-RELATED"/>
    <property type="match status" value="1"/>
</dbReference>
<dbReference type="InterPro" id="IPR036396">
    <property type="entry name" value="Cyt_P450_sf"/>
</dbReference>
<accession>A0AAD4NTS6</accession>
<feature type="signal peptide" evidence="6">
    <location>
        <begin position="1"/>
        <end position="19"/>
    </location>
</feature>
<evidence type="ECO:0000256" key="6">
    <source>
        <dbReference type="SAM" id="SignalP"/>
    </source>
</evidence>
<dbReference type="GO" id="GO:0005506">
    <property type="term" value="F:iron ion binding"/>
    <property type="evidence" value="ECO:0007669"/>
    <property type="project" value="InterPro"/>
</dbReference>
<dbReference type="GO" id="GO:0016705">
    <property type="term" value="F:oxidoreductase activity, acting on paired donors, with incorporation or reduction of molecular oxygen"/>
    <property type="evidence" value="ECO:0007669"/>
    <property type="project" value="InterPro"/>
</dbReference>
<keyword evidence="4" id="KW-0408">Iron</keyword>
<dbReference type="GO" id="GO:0004497">
    <property type="term" value="F:monooxygenase activity"/>
    <property type="evidence" value="ECO:0007669"/>
    <property type="project" value="UniProtKB-KW"/>
</dbReference>
<feature type="chain" id="PRO_5042270196" description="Cytochrome P450" evidence="6">
    <location>
        <begin position="20"/>
        <end position="176"/>
    </location>
</feature>
<comment type="caution">
    <text evidence="7">The sequence shown here is derived from an EMBL/GenBank/DDBJ whole genome shotgun (WGS) entry which is preliminary data.</text>
</comment>
<proteinExistence type="inferred from homology"/>
<sequence length="176" mass="19229">MSLAVYAPLAVLVAAATYSLHYTPGPPTPPIIGNLHLLPKEKPHLQFQTWAKECGPVYSLILGTKAMIVLSPNQAIKDLLDKRSGNCSSRPDLHLGQIASGASEVSGGLRMLFRPYGDTWRMIRNIVHNNLNIKAARTYAPYQELENKPMLVGFLDLVRAQDGEKFSDALAGYVSG</sequence>
<dbReference type="InterPro" id="IPR050364">
    <property type="entry name" value="Cytochrome_P450_fung"/>
</dbReference>
<keyword evidence="5" id="KW-0503">Monooxygenase</keyword>
<evidence type="ECO:0000256" key="4">
    <source>
        <dbReference type="ARBA" id="ARBA00023004"/>
    </source>
</evidence>